<organism evidence="1 2">
    <name type="scientific">Brassica cretica</name>
    <name type="common">Mustard</name>
    <dbReference type="NCBI Taxonomy" id="69181"/>
    <lineage>
        <taxon>Eukaryota</taxon>
        <taxon>Viridiplantae</taxon>
        <taxon>Streptophyta</taxon>
        <taxon>Embryophyta</taxon>
        <taxon>Tracheophyta</taxon>
        <taxon>Spermatophyta</taxon>
        <taxon>Magnoliopsida</taxon>
        <taxon>eudicotyledons</taxon>
        <taxon>Gunneridae</taxon>
        <taxon>Pentapetalae</taxon>
        <taxon>rosids</taxon>
        <taxon>malvids</taxon>
        <taxon>Brassicales</taxon>
        <taxon>Brassicaceae</taxon>
        <taxon>Brassiceae</taxon>
        <taxon>Brassica</taxon>
    </lineage>
</organism>
<name>A0A8S9RI98_BRACR</name>
<evidence type="ECO:0000313" key="2">
    <source>
        <dbReference type="Proteomes" id="UP000712600"/>
    </source>
</evidence>
<dbReference type="Proteomes" id="UP000712600">
    <property type="component" value="Unassembled WGS sequence"/>
</dbReference>
<protein>
    <submittedName>
        <fullName evidence="1">Uncharacterized protein</fullName>
    </submittedName>
</protein>
<sequence>MESRHHLLQRRLDNRLKDIRLSLQWDGNLKRRLHVVFHCFKICFVNGLSFSSQGVAFPLPFGSHQKEDENTLATGEGNQFQESK</sequence>
<reference evidence="1" key="1">
    <citation type="submission" date="2019-12" db="EMBL/GenBank/DDBJ databases">
        <title>Genome sequencing and annotation of Brassica cretica.</title>
        <authorList>
            <person name="Studholme D.J."/>
            <person name="Sarris P."/>
        </authorList>
    </citation>
    <scope>NUCLEOTIDE SEQUENCE</scope>
    <source>
        <strain evidence="1">PFS-109/04</strain>
        <tissue evidence="1">Leaf</tissue>
    </source>
</reference>
<dbReference type="AlphaFoldDB" id="A0A8S9RI98"/>
<accession>A0A8S9RI98</accession>
<evidence type="ECO:0000313" key="1">
    <source>
        <dbReference type="EMBL" id="KAF3572580.1"/>
    </source>
</evidence>
<dbReference type="EMBL" id="QGKX02000095">
    <property type="protein sequence ID" value="KAF3572580.1"/>
    <property type="molecule type" value="Genomic_DNA"/>
</dbReference>
<gene>
    <name evidence="1" type="ORF">F2Q69_00062391</name>
</gene>
<comment type="caution">
    <text evidence="1">The sequence shown here is derived from an EMBL/GenBank/DDBJ whole genome shotgun (WGS) entry which is preliminary data.</text>
</comment>
<proteinExistence type="predicted"/>